<feature type="domain" description="CAAX prenyl protease 2/Lysostaphin resistance protein A-like" evidence="2">
    <location>
        <begin position="142"/>
        <end position="242"/>
    </location>
</feature>
<dbReference type="PANTHER" id="PTHR35797">
    <property type="entry name" value="PROTEASE-RELATED"/>
    <property type="match status" value="1"/>
</dbReference>
<evidence type="ECO:0000259" key="2">
    <source>
        <dbReference type="Pfam" id="PF02517"/>
    </source>
</evidence>
<protein>
    <submittedName>
        <fullName evidence="3">Type II CAAX endopeptidase family protein</fullName>
    </submittedName>
</protein>
<proteinExistence type="predicted"/>
<dbReference type="InterPro" id="IPR003675">
    <property type="entry name" value="Rce1/LyrA-like_dom"/>
</dbReference>
<keyword evidence="1" id="KW-0472">Membrane</keyword>
<feature type="transmembrane region" description="Helical" evidence="1">
    <location>
        <begin position="198"/>
        <end position="217"/>
    </location>
</feature>
<reference evidence="4" key="1">
    <citation type="journal article" date="2019" name="Int. J. Syst. Evol. Microbiol.">
        <title>The Global Catalogue of Microorganisms (GCM) 10K type strain sequencing project: providing services to taxonomists for standard genome sequencing and annotation.</title>
        <authorList>
            <consortium name="The Broad Institute Genomics Platform"/>
            <consortium name="The Broad Institute Genome Sequencing Center for Infectious Disease"/>
            <person name="Wu L."/>
            <person name="Ma J."/>
        </authorList>
    </citation>
    <scope>NUCLEOTIDE SEQUENCE [LARGE SCALE GENOMIC DNA]</scope>
    <source>
        <strain evidence="4">JCM 14603</strain>
    </source>
</reference>
<feature type="transmembrane region" description="Helical" evidence="1">
    <location>
        <begin position="124"/>
        <end position="149"/>
    </location>
</feature>
<dbReference type="Proteomes" id="UP001500238">
    <property type="component" value="Unassembled WGS sequence"/>
</dbReference>
<comment type="caution">
    <text evidence="3">The sequence shown here is derived from an EMBL/GenBank/DDBJ whole genome shotgun (WGS) entry which is preliminary data.</text>
</comment>
<dbReference type="InterPro" id="IPR042150">
    <property type="entry name" value="MmRce1-like"/>
</dbReference>
<feature type="transmembrane region" description="Helical" evidence="1">
    <location>
        <begin position="90"/>
        <end position="112"/>
    </location>
</feature>
<dbReference type="EMBL" id="BAAAES010000025">
    <property type="protein sequence ID" value="GAA0678710.1"/>
    <property type="molecule type" value="Genomic_DNA"/>
</dbReference>
<organism evidence="3 4">
    <name type="scientific">Sphingomonas insulae</name>
    <dbReference type="NCBI Taxonomy" id="424800"/>
    <lineage>
        <taxon>Bacteria</taxon>
        <taxon>Pseudomonadati</taxon>
        <taxon>Pseudomonadota</taxon>
        <taxon>Alphaproteobacteria</taxon>
        <taxon>Sphingomonadales</taxon>
        <taxon>Sphingomonadaceae</taxon>
        <taxon>Sphingomonas</taxon>
    </lineage>
</organism>
<feature type="transmembrane region" description="Helical" evidence="1">
    <location>
        <begin position="12"/>
        <end position="34"/>
    </location>
</feature>
<evidence type="ECO:0000256" key="1">
    <source>
        <dbReference type="SAM" id="Phobius"/>
    </source>
</evidence>
<feature type="transmembrane region" description="Helical" evidence="1">
    <location>
        <begin position="46"/>
        <end position="69"/>
    </location>
</feature>
<feature type="transmembrane region" description="Helical" evidence="1">
    <location>
        <begin position="170"/>
        <end position="192"/>
    </location>
</feature>
<keyword evidence="4" id="KW-1185">Reference proteome</keyword>
<evidence type="ECO:0000313" key="3">
    <source>
        <dbReference type="EMBL" id="GAA0678710.1"/>
    </source>
</evidence>
<evidence type="ECO:0000313" key="4">
    <source>
        <dbReference type="Proteomes" id="UP001500238"/>
    </source>
</evidence>
<name>A0ABP3TBM2_9SPHN</name>
<gene>
    <name evidence="3" type="ORF">GCM10009102_34040</name>
</gene>
<feature type="transmembrane region" description="Helical" evidence="1">
    <location>
        <begin position="229"/>
        <end position="247"/>
    </location>
</feature>
<sequence length="286" mass="30824">MADKTAGRTRPGAMAFVLLTVSISWSIWIGIWLATGRPNTFHGPGAMMAAIYAGSFGPGVAAAILSAISRPGSLKEWLRGFIRFRCGWRAYAAALLPFPIALLLLTIALGYAPRLEGLHGQAPILLYLTVFPVSVFNGVATAIMGAGPLGEEGGWRGYLLPRLLEQGGEVRASLIIGIVWALWHLPIMAMFADWRSGVPFVAYLPLYTLGVIGLSFVMSRIWLIGRGSLIPCIWLHGLVNAVGGIAFDRSLWASRWSPEAGTFHFAIAAALTATFLFSMKGRAQRP</sequence>
<keyword evidence="1" id="KW-1133">Transmembrane helix</keyword>
<keyword evidence="1" id="KW-0812">Transmembrane</keyword>
<dbReference type="Pfam" id="PF02517">
    <property type="entry name" value="Rce1-like"/>
    <property type="match status" value="1"/>
</dbReference>
<dbReference type="PANTHER" id="PTHR35797:SF1">
    <property type="entry name" value="PROTEASE"/>
    <property type="match status" value="1"/>
</dbReference>
<feature type="transmembrane region" description="Helical" evidence="1">
    <location>
        <begin position="262"/>
        <end position="279"/>
    </location>
</feature>
<accession>A0ABP3TBM2</accession>